<dbReference type="Pfam" id="PF00753">
    <property type="entry name" value="Lactamase_B"/>
    <property type="match status" value="1"/>
</dbReference>
<evidence type="ECO:0000259" key="1">
    <source>
        <dbReference type="Pfam" id="PF00753"/>
    </source>
</evidence>
<dbReference type="PATRIC" id="fig|1855411.3.peg.1364"/>
<keyword evidence="2" id="KW-0378">Hydrolase</keyword>
<dbReference type="Proteomes" id="UP000185608">
    <property type="component" value="Chromosome"/>
</dbReference>
<dbReference type="STRING" id="1873524.HSR6_1436"/>
<reference evidence="2 3" key="1">
    <citation type="submission" date="2016-06" db="EMBL/GenBank/DDBJ databases">
        <title>Discovery of anaerobic lithoheterotrophic haloarchaeon capable of sulfur respiration by hydrogen and formate.</title>
        <authorList>
            <person name="Sorokin D.Y."/>
            <person name="Kublanov I.V."/>
            <person name="Roman P."/>
            <person name="Sinninghe Damste J.S."/>
            <person name="Golyshin P.N."/>
            <person name="Rojo D."/>
            <person name="Ciordia S."/>
            <person name="Mena Md.C."/>
            <person name="Ferrer M."/>
            <person name="Smedile F."/>
            <person name="Messina E."/>
            <person name="La Cono V."/>
            <person name="Yakimov M.M."/>
        </authorList>
    </citation>
    <scope>NUCLEOTIDE SEQUENCE [LARGE SCALE GENOMIC DNA]</scope>
    <source>
        <strain evidence="2 3">HTSR1</strain>
    </source>
</reference>
<dbReference type="PANTHER" id="PTHR13754:SF13">
    <property type="entry name" value="METALLO-BETA-LACTAMASE SUPERFAMILY PROTEIN (AFU_ORTHOLOGUE AFUA_3G07630)"/>
    <property type="match status" value="1"/>
</dbReference>
<evidence type="ECO:0000313" key="3">
    <source>
        <dbReference type="Proteomes" id="UP000185608"/>
    </source>
</evidence>
<organism evidence="2 3">
    <name type="scientific">Halodesulfurarchaeum formicicum</name>
    <dbReference type="NCBI Taxonomy" id="1873524"/>
    <lineage>
        <taxon>Archaea</taxon>
        <taxon>Methanobacteriati</taxon>
        <taxon>Methanobacteriota</taxon>
        <taxon>Stenosarchaea group</taxon>
        <taxon>Halobacteria</taxon>
        <taxon>Halobacteriales</taxon>
        <taxon>Halobacteriaceae</taxon>
        <taxon>Halodesulfurarchaeum</taxon>
    </lineage>
</organism>
<dbReference type="InterPro" id="IPR052926">
    <property type="entry name" value="Metallo-beta-lactamase_dom"/>
</dbReference>
<dbReference type="InterPro" id="IPR041712">
    <property type="entry name" value="DHPS-like_MBL-fold"/>
</dbReference>
<name>A0A1D8S5A6_9EURY</name>
<protein>
    <submittedName>
        <fullName evidence="2">Metal-dependent hydrolase, beta-lactamase superfamily II</fullName>
    </submittedName>
</protein>
<dbReference type="GO" id="GO:0016787">
    <property type="term" value="F:hydrolase activity"/>
    <property type="evidence" value="ECO:0007669"/>
    <property type="project" value="UniProtKB-KW"/>
</dbReference>
<gene>
    <name evidence="2" type="ORF">HTSR_1364</name>
</gene>
<dbReference type="AlphaFoldDB" id="A0A1D8S5A6"/>
<proteinExistence type="predicted"/>
<dbReference type="SUPFAM" id="SSF56281">
    <property type="entry name" value="Metallo-hydrolase/oxidoreductase"/>
    <property type="match status" value="1"/>
</dbReference>
<dbReference type="InterPro" id="IPR001279">
    <property type="entry name" value="Metallo-B-lactamas"/>
</dbReference>
<dbReference type="Gene3D" id="3.60.15.10">
    <property type="entry name" value="Ribonuclease Z/Hydroxyacylglutathione hydrolase-like"/>
    <property type="match status" value="1"/>
</dbReference>
<accession>A0A1D8S5A6</accession>
<dbReference type="PANTHER" id="PTHR13754">
    <property type="entry name" value="METALLO-BETA-LACTAMASE SUPERFAMILY PROTEIN"/>
    <property type="match status" value="1"/>
</dbReference>
<sequence>MTDTMTTIQIVMDDRVAGTRPMGLRAEHGFAAVVGDVLFDTGQTGEAVENARRLGLEPSYEQIVLSHGHYDHTGGLPAFLDGAETVYAHPDAFDPKFQDGTYIGLPYRRERLAADVEIHTHDGPIEVADGIHALGEIPRPHPDNPLGTTVRSDGSREADQIADDQSLAVETANGIALVCGCCHAGLRNTIEHAEAVTGEQVRAVIGGTHLVGSSPAEIQEIADWIGNRLDLFAPSHCTGHVGERIFAERFPEAYEYVGVGSTIEV</sequence>
<dbReference type="GO" id="GO:0016740">
    <property type="term" value="F:transferase activity"/>
    <property type="evidence" value="ECO:0007669"/>
    <property type="project" value="TreeGrafter"/>
</dbReference>
<dbReference type="EMBL" id="CP016070">
    <property type="protein sequence ID" value="AOW80540.1"/>
    <property type="molecule type" value="Genomic_DNA"/>
</dbReference>
<dbReference type="InterPro" id="IPR036866">
    <property type="entry name" value="RibonucZ/Hydroxyglut_hydro"/>
</dbReference>
<dbReference type="KEGG" id="halh:HTSR_1364"/>
<feature type="domain" description="Metallo-beta-lactamase" evidence="1">
    <location>
        <begin position="36"/>
        <end position="117"/>
    </location>
</feature>
<dbReference type="CDD" id="cd07713">
    <property type="entry name" value="DHPS-like_MBL-fold"/>
    <property type="match status" value="1"/>
</dbReference>
<evidence type="ECO:0000313" key="2">
    <source>
        <dbReference type="EMBL" id="AOW80540.1"/>
    </source>
</evidence>